<sequence length="255" mass="28450">MRTALQILLHGAAILFLTLLSQLGGLAWVLALPFRRRRVVFFAGFAAIYAALSVTAAWVAPTFGRVPMACGAEGPLRIASPVYCLLNRHYGTPELAAVLNDLSRDMTRRHPDATVQLLDANFPFFDGFPLLPHLSHADGRKADVALFYLDPDGAPGPALRSPLGYFAFEDGPTDCPPRRLTLRWDLAWLQPLWRDLSLDRVRTRDLLALLAADERVGRIFVEPHLRATLDIDRPTFGFQGCRAARHDDHIHLQLK</sequence>
<evidence type="ECO:0008006" key="4">
    <source>
        <dbReference type="Google" id="ProtNLM"/>
    </source>
</evidence>
<reference evidence="2 3" key="1">
    <citation type="submission" date="2016-10" db="EMBL/GenBank/DDBJ databases">
        <authorList>
            <person name="de Groot N.N."/>
        </authorList>
    </citation>
    <scope>NUCLEOTIDE SEQUENCE [LARGE SCALE GENOMIC DNA]</scope>
    <source>
        <strain evidence="2 3">DSM 19073</strain>
    </source>
</reference>
<dbReference type="InterPro" id="IPR009045">
    <property type="entry name" value="Zn_M74/Hedgehog-like"/>
</dbReference>
<dbReference type="AlphaFoldDB" id="A0A1I3QGX1"/>
<accession>A0A1I3QGX1</accession>
<keyword evidence="1" id="KW-0472">Membrane</keyword>
<evidence type="ECO:0000313" key="2">
    <source>
        <dbReference type="EMBL" id="SFJ32752.1"/>
    </source>
</evidence>
<keyword evidence="3" id="KW-1185">Reference proteome</keyword>
<protein>
    <recommendedName>
        <fullName evidence="4">Penicillin-insensitive murein endopeptidase</fullName>
    </recommendedName>
</protein>
<dbReference type="RefSeq" id="WP_092781149.1">
    <property type="nucleotide sequence ID" value="NZ_FORA01000003.1"/>
</dbReference>
<dbReference type="Proteomes" id="UP000199110">
    <property type="component" value="Unassembled WGS sequence"/>
</dbReference>
<feature type="transmembrane region" description="Helical" evidence="1">
    <location>
        <begin position="12"/>
        <end position="32"/>
    </location>
</feature>
<gene>
    <name evidence="2" type="ORF">SAMN04488095_2522</name>
</gene>
<dbReference type="SUPFAM" id="SSF55166">
    <property type="entry name" value="Hedgehog/DD-peptidase"/>
    <property type="match status" value="1"/>
</dbReference>
<feature type="transmembrane region" description="Helical" evidence="1">
    <location>
        <begin position="39"/>
        <end position="60"/>
    </location>
</feature>
<keyword evidence="1" id="KW-0812">Transmembrane</keyword>
<keyword evidence="1" id="KW-1133">Transmembrane helix</keyword>
<evidence type="ECO:0000256" key="1">
    <source>
        <dbReference type="SAM" id="Phobius"/>
    </source>
</evidence>
<evidence type="ECO:0000313" key="3">
    <source>
        <dbReference type="Proteomes" id="UP000199110"/>
    </source>
</evidence>
<dbReference type="Gene3D" id="3.30.1380.10">
    <property type="match status" value="1"/>
</dbReference>
<dbReference type="OrthoDB" id="655954at2"/>
<dbReference type="EMBL" id="FORA01000003">
    <property type="protein sequence ID" value="SFJ32752.1"/>
    <property type="molecule type" value="Genomic_DNA"/>
</dbReference>
<dbReference type="STRING" id="390807.SAMN04488095_2522"/>
<proteinExistence type="predicted"/>
<organism evidence="2 3">
    <name type="scientific">Jannaschia pohangensis</name>
    <dbReference type="NCBI Taxonomy" id="390807"/>
    <lineage>
        <taxon>Bacteria</taxon>
        <taxon>Pseudomonadati</taxon>
        <taxon>Pseudomonadota</taxon>
        <taxon>Alphaproteobacteria</taxon>
        <taxon>Rhodobacterales</taxon>
        <taxon>Roseobacteraceae</taxon>
        <taxon>Jannaschia</taxon>
    </lineage>
</organism>
<name>A0A1I3QGX1_9RHOB</name>